<dbReference type="GO" id="GO:0007004">
    <property type="term" value="P:telomere maintenance via telomerase"/>
    <property type="evidence" value="ECO:0007669"/>
    <property type="project" value="InterPro"/>
</dbReference>
<dbReference type="AlphaFoldDB" id="A0A834BX22"/>
<dbReference type="GO" id="GO:0005697">
    <property type="term" value="C:telomerase holoenzyme complex"/>
    <property type="evidence" value="ECO:0007669"/>
    <property type="project" value="InterPro"/>
</dbReference>
<feature type="region of interest" description="Disordered" evidence="6">
    <location>
        <begin position="291"/>
        <end position="320"/>
    </location>
</feature>
<name>A0A834BX22_ORYME</name>
<evidence type="ECO:0000256" key="5">
    <source>
        <dbReference type="ARBA" id="ARBA00023242"/>
    </source>
</evidence>
<dbReference type="GO" id="GO:0032211">
    <property type="term" value="P:negative regulation of telomere maintenance via telomerase"/>
    <property type="evidence" value="ECO:0007669"/>
    <property type="project" value="TreeGrafter"/>
</dbReference>
<evidence type="ECO:0000259" key="7">
    <source>
        <dbReference type="Pfam" id="PF10341"/>
    </source>
</evidence>
<feature type="compositionally biased region" description="Polar residues" evidence="6">
    <location>
        <begin position="333"/>
        <end position="345"/>
    </location>
</feature>
<dbReference type="GO" id="GO:0016233">
    <property type="term" value="P:telomere capping"/>
    <property type="evidence" value="ECO:0007669"/>
    <property type="project" value="InterPro"/>
</dbReference>
<evidence type="ECO:0000313" key="9">
    <source>
        <dbReference type="Proteomes" id="UP000646548"/>
    </source>
</evidence>
<dbReference type="InterPro" id="IPR028631">
    <property type="entry name" value="ACD"/>
</dbReference>
<dbReference type="InterPro" id="IPR019437">
    <property type="entry name" value="TPP1/Est3"/>
</dbReference>
<evidence type="ECO:0000313" key="8">
    <source>
        <dbReference type="EMBL" id="KAF6718857.1"/>
    </source>
</evidence>
<keyword evidence="3" id="KW-0158">Chromosome</keyword>
<accession>A0A834BX22</accession>
<dbReference type="EMBL" id="WKFB01000677">
    <property type="protein sequence ID" value="KAF6718857.1"/>
    <property type="molecule type" value="Genomic_DNA"/>
</dbReference>
<comment type="caution">
    <text evidence="8">The sequence shown here is derived from an EMBL/GenBank/DDBJ whole genome shotgun (WGS) entry which is preliminary data.</text>
</comment>
<feature type="region of interest" description="Disordered" evidence="6">
    <location>
        <begin position="376"/>
        <end position="437"/>
    </location>
</feature>
<keyword evidence="4" id="KW-0779">Telomere</keyword>
<evidence type="ECO:0000256" key="6">
    <source>
        <dbReference type="SAM" id="MobiDB-lite"/>
    </source>
</evidence>
<keyword evidence="5" id="KW-0539">Nucleus</keyword>
<evidence type="ECO:0000256" key="4">
    <source>
        <dbReference type="ARBA" id="ARBA00022895"/>
    </source>
</evidence>
<evidence type="ECO:0000256" key="1">
    <source>
        <dbReference type="ARBA" id="ARBA00004123"/>
    </source>
</evidence>
<feature type="region of interest" description="Disordered" evidence="6">
    <location>
        <begin position="333"/>
        <end position="363"/>
    </location>
</feature>
<protein>
    <recommendedName>
        <fullName evidence="7">Shelterin complex subunit TPP1/Est3 domain-containing protein</fullName>
    </recommendedName>
</protein>
<dbReference type="GO" id="GO:0070198">
    <property type="term" value="P:protein localization to chromosome, telomeric region"/>
    <property type="evidence" value="ECO:0007669"/>
    <property type="project" value="TreeGrafter"/>
</dbReference>
<feature type="compositionally biased region" description="Low complexity" evidence="6">
    <location>
        <begin position="292"/>
        <end position="305"/>
    </location>
</feature>
<comment type="subcellular location">
    <subcellularLocation>
        <location evidence="2">Chromosome</location>
        <location evidence="2">Telomere</location>
    </subcellularLocation>
    <subcellularLocation>
        <location evidence="1">Nucleus</location>
    </subcellularLocation>
</comment>
<dbReference type="GO" id="GO:0042162">
    <property type="term" value="F:telomeric DNA binding"/>
    <property type="evidence" value="ECO:0007669"/>
    <property type="project" value="InterPro"/>
</dbReference>
<dbReference type="GO" id="GO:0070187">
    <property type="term" value="C:shelterin complex"/>
    <property type="evidence" value="ECO:0007669"/>
    <property type="project" value="InterPro"/>
</dbReference>
<proteinExistence type="predicted"/>
<dbReference type="PANTHER" id="PTHR14487">
    <property type="entry name" value="ADRENOCORTICAL DYSPLASIA PROTEIN ACD"/>
    <property type="match status" value="1"/>
</dbReference>
<evidence type="ECO:0000256" key="3">
    <source>
        <dbReference type="ARBA" id="ARBA00022454"/>
    </source>
</evidence>
<reference evidence="8" key="1">
    <citation type="journal article" name="BMC Genomics">
        <title>Long-read sequencing and de novo genome assembly of marine medaka (Oryzias melastigma).</title>
        <authorList>
            <person name="Liang P."/>
            <person name="Saqib H.S.A."/>
            <person name="Ni X."/>
            <person name="Shen Y."/>
        </authorList>
    </citation>
    <scope>NUCLEOTIDE SEQUENCE</scope>
    <source>
        <strain evidence="8">Bigg-433</strain>
    </source>
</reference>
<dbReference type="Pfam" id="PF10341">
    <property type="entry name" value="TPP1"/>
    <property type="match status" value="1"/>
</dbReference>
<organism evidence="8 9">
    <name type="scientific">Oryzias melastigma</name>
    <name type="common">Marine medaka</name>
    <dbReference type="NCBI Taxonomy" id="30732"/>
    <lineage>
        <taxon>Eukaryota</taxon>
        <taxon>Metazoa</taxon>
        <taxon>Chordata</taxon>
        <taxon>Craniata</taxon>
        <taxon>Vertebrata</taxon>
        <taxon>Euteleostomi</taxon>
        <taxon>Actinopterygii</taxon>
        <taxon>Neopterygii</taxon>
        <taxon>Teleostei</taxon>
        <taxon>Neoteleostei</taxon>
        <taxon>Acanthomorphata</taxon>
        <taxon>Ovalentaria</taxon>
        <taxon>Atherinomorphae</taxon>
        <taxon>Beloniformes</taxon>
        <taxon>Adrianichthyidae</taxon>
        <taxon>Oryziinae</taxon>
        <taxon>Oryzias</taxon>
    </lineage>
</organism>
<feature type="region of interest" description="Disordered" evidence="6">
    <location>
        <begin position="234"/>
        <end position="269"/>
    </location>
</feature>
<dbReference type="PANTHER" id="PTHR14487:SF3">
    <property type="entry name" value="ADRENOCORTICAL DYSPLASIA PROTEIN HOMOLOG"/>
    <property type="match status" value="1"/>
</dbReference>
<dbReference type="Proteomes" id="UP000646548">
    <property type="component" value="Unassembled WGS sequence"/>
</dbReference>
<feature type="domain" description="Shelterin complex subunit TPP1/Est3" evidence="7">
    <location>
        <begin position="6"/>
        <end position="151"/>
    </location>
</feature>
<gene>
    <name evidence="8" type="ORF">FQA47_013593</name>
</gene>
<evidence type="ECO:0000256" key="2">
    <source>
        <dbReference type="ARBA" id="ARBA00004574"/>
    </source>
</evidence>
<dbReference type="Gene3D" id="2.40.50.960">
    <property type="match status" value="1"/>
</dbReference>
<sequence length="488" mass="54524">MYCEVTPWIEELILSYGSSEKKKVSGCLTAHVVGLDKMAESLALVWDGPTEIVFLSDGQVRIPAALTTRAWKNLMEFEEREYIQGLLNNTMLIQVHQLKFHMAKELNECWFYLSIGKMCSLASGLLKEFTECCTTLSSVRMKIRQTWQACLVEENFVWGHNERVLSQLLEAWDQDFVDEMVEDIREKLMAGRRPGSGSRLRTSWDVDRVRYKRMERFTVPVRYLLIPEEVEAPAGGAAQPATEVDPPQAPGCDAGESPPVPEQDSPLHDLILSDSDDMLLSNPWDAFPPPGVSLSSSNSSPEMTPILPECGPAASSNPDSVAMVTSTQLPVHSDLSPYQKQPINFPSSSTTSVSPPQPPTSDDTAQQNLLVLIQADEDNDQEHYRKAKKKRCEVTAEPGVLEQEEPSGSPPSWLFDPTGTSIREEPSNPSTEPDLRKVLDTHSDGKPFMYTYKVTGQNLQDLIQFKMPTSLLHWAVKYLVTARPKDPV</sequence>